<dbReference type="GeneID" id="100680661"/>
<name>D0QJ97_ORNAN</name>
<dbReference type="PROSITE" id="PS00306">
    <property type="entry name" value="CASEIN_ALPHA_BETA"/>
    <property type="match status" value="1"/>
</dbReference>
<dbReference type="AlphaFoldDB" id="D0QJ97"/>
<sequence>MKVFILACLVAAAVAVPVSTEFDKLLVKDLPTIFSSEWEQFLRHPEVYVPLEVPVNKFVERHPFRNILFPEELPEAYQPIEKEDSSSSSEETVQVPVEKHLLRLRKLHVPQKLRPLRFYPNHQVPFQRHPLPYAGLQVHQPVEVPFPLPVQY</sequence>
<protein>
    <submittedName>
        <fullName evidence="4">Beta-like casein 2 short variant</fullName>
    </submittedName>
</protein>
<evidence type="ECO:0000256" key="2">
    <source>
        <dbReference type="ARBA" id="ARBA00022743"/>
    </source>
</evidence>
<proteinExistence type="evidence at transcript level"/>
<evidence type="ECO:0000256" key="3">
    <source>
        <dbReference type="SAM" id="SignalP"/>
    </source>
</evidence>
<keyword evidence="2" id="KW-0494">Milk protein</keyword>
<keyword evidence="1 3" id="KW-0732">Signal</keyword>
<feature type="chain" id="PRO_5013017059" evidence="3">
    <location>
        <begin position="16"/>
        <end position="152"/>
    </location>
</feature>
<dbReference type="OrthoDB" id="10476141at2759"/>
<dbReference type="EMBL" id="FJ548614">
    <property type="protein sequence ID" value="ACU25781.1"/>
    <property type="molecule type" value="mRNA"/>
</dbReference>
<reference evidence="4" key="1">
    <citation type="journal article" date="2009" name="Reprod. Fertil. Dev.">
        <title>Characterisation of monotreme caseins reveals lineage-specific expansion of an ancestral casein locus in mammals.</title>
        <authorList>
            <person name="Lefevre C.M."/>
            <person name="Sharp J.A."/>
            <person name="Nicholas K.R."/>
        </authorList>
    </citation>
    <scope>NUCLEOTIDE SEQUENCE</scope>
</reference>
<evidence type="ECO:0000313" key="4">
    <source>
        <dbReference type="EMBL" id="ACU25781.1"/>
    </source>
</evidence>
<dbReference type="InterPro" id="IPR031305">
    <property type="entry name" value="Casein_CS"/>
</dbReference>
<feature type="signal peptide" evidence="3">
    <location>
        <begin position="1"/>
        <end position="15"/>
    </location>
</feature>
<organism evidence="4">
    <name type="scientific">Ornithorhynchus anatinus</name>
    <name type="common">Duckbill platypus</name>
    <dbReference type="NCBI Taxonomy" id="9258"/>
    <lineage>
        <taxon>Eukaryota</taxon>
        <taxon>Metazoa</taxon>
        <taxon>Chordata</taxon>
        <taxon>Craniata</taxon>
        <taxon>Vertebrata</taxon>
        <taxon>Euteleostomi</taxon>
        <taxon>Mammalia</taxon>
        <taxon>Monotremata</taxon>
        <taxon>Ornithorhynchidae</taxon>
        <taxon>Ornithorhynchus</taxon>
    </lineage>
</organism>
<dbReference type="GO" id="GO:0005576">
    <property type="term" value="C:extracellular region"/>
    <property type="evidence" value="ECO:0007669"/>
    <property type="project" value="UniProtKB-ARBA"/>
</dbReference>
<accession>D0QJ97</accession>
<evidence type="ECO:0000256" key="1">
    <source>
        <dbReference type="ARBA" id="ARBA00022729"/>
    </source>
</evidence>
<dbReference type="RefSeq" id="XP_007667367.1">
    <property type="nucleotide sequence ID" value="XM_007669177.2"/>
</dbReference>